<dbReference type="SUPFAM" id="SSF48317">
    <property type="entry name" value="Acid phosphatase/Vanadium-dependent haloperoxidase"/>
    <property type="match status" value="1"/>
</dbReference>
<evidence type="ECO:0000259" key="8">
    <source>
        <dbReference type="SMART" id="SM00014"/>
    </source>
</evidence>
<keyword evidence="3 7" id="KW-0812">Transmembrane</keyword>
<evidence type="ECO:0000256" key="5">
    <source>
        <dbReference type="ARBA" id="ARBA00022989"/>
    </source>
</evidence>
<evidence type="ECO:0000256" key="2">
    <source>
        <dbReference type="ARBA" id="ARBA00022475"/>
    </source>
</evidence>
<feature type="transmembrane region" description="Helical" evidence="7">
    <location>
        <begin position="201"/>
        <end position="217"/>
    </location>
</feature>
<protein>
    <submittedName>
        <fullName evidence="9">Phosphatase PAP2 family protein</fullName>
    </submittedName>
</protein>
<dbReference type="InterPro" id="IPR000326">
    <property type="entry name" value="PAP2/HPO"/>
</dbReference>
<keyword evidence="6 7" id="KW-0472">Membrane</keyword>
<dbReference type="OrthoDB" id="9801622at2"/>
<keyword evidence="5 7" id="KW-1133">Transmembrane helix</keyword>
<feature type="transmembrane region" description="Helical" evidence="7">
    <location>
        <begin position="164"/>
        <end position="181"/>
    </location>
</feature>
<evidence type="ECO:0000256" key="7">
    <source>
        <dbReference type="SAM" id="Phobius"/>
    </source>
</evidence>
<dbReference type="GO" id="GO:0005886">
    <property type="term" value="C:plasma membrane"/>
    <property type="evidence" value="ECO:0007669"/>
    <property type="project" value="UniProtKB-SubCell"/>
</dbReference>
<dbReference type="GO" id="GO:0016787">
    <property type="term" value="F:hydrolase activity"/>
    <property type="evidence" value="ECO:0007669"/>
    <property type="project" value="UniProtKB-KW"/>
</dbReference>
<dbReference type="RefSeq" id="WP_140886002.1">
    <property type="nucleotide sequence ID" value="NZ_RCZP01000032.1"/>
</dbReference>
<evidence type="ECO:0000313" key="10">
    <source>
        <dbReference type="Proteomes" id="UP000317078"/>
    </source>
</evidence>
<keyword evidence="10" id="KW-1185">Reference proteome</keyword>
<organism evidence="9 10">
    <name type="scientific">Muricoccus nepalensis</name>
    <dbReference type="NCBI Taxonomy" id="1854500"/>
    <lineage>
        <taxon>Bacteria</taxon>
        <taxon>Pseudomonadati</taxon>
        <taxon>Pseudomonadota</taxon>
        <taxon>Alphaproteobacteria</taxon>
        <taxon>Acetobacterales</taxon>
        <taxon>Roseomonadaceae</taxon>
        <taxon>Muricoccus</taxon>
    </lineage>
</organism>
<name>A0A502FGN8_9PROT</name>
<dbReference type="PANTHER" id="PTHR14969:SF62">
    <property type="entry name" value="DECAPRENYLPHOSPHORYL-5-PHOSPHORIBOSE PHOSPHATASE RV3807C-RELATED"/>
    <property type="match status" value="1"/>
</dbReference>
<dbReference type="Pfam" id="PF01569">
    <property type="entry name" value="PAP2"/>
    <property type="match status" value="1"/>
</dbReference>
<dbReference type="PANTHER" id="PTHR14969">
    <property type="entry name" value="SPHINGOSINE-1-PHOSPHATE PHOSPHOHYDROLASE"/>
    <property type="match status" value="1"/>
</dbReference>
<dbReference type="SMART" id="SM00014">
    <property type="entry name" value="acidPPc"/>
    <property type="match status" value="1"/>
</dbReference>
<comment type="subcellular location">
    <subcellularLocation>
        <location evidence="1">Cell membrane</location>
        <topology evidence="1">Multi-pass membrane protein</topology>
    </subcellularLocation>
</comment>
<evidence type="ECO:0000256" key="3">
    <source>
        <dbReference type="ARBA" id="ARBA00022692"/>
    </source>
</evidence>
<sequence length="238" mass="25818">MQALDSAALLSLNRWVGTSWTFDYLLLTVLESSLLKGGVLVALLWWLWERDASDRSPLLVARTLAGTLVAVALARGMQNFLPMRPRPLHDAALAGRGFRLAEDIPATILEGWSSFPSDHAVLAFAMATAVFLAHRGLGAFALFWALVVNGLPRVYFGLHYPSDILGGAAIGIAVMALVHGLRVSGGVERAVRRFATERRGLYYAVLFLVTNQMATVFEGARDLAEAGATVAKLMLQRL</sequence>
<proteinExistence type="predicted"/>
<feature type="transmembrane region" description="Helical" evidence="7">
    <location>
        <begin position="121"/>
        <end position="144"/>
    </location>
</feature>
<keyword evidence="4" id="KW-0378">Hydrolase</keyword>
<evidence type="ECO:0000256" key="4">
    <source>
        <dbReference type="ARBA" id="ARBA00022801"/>
    </source>
</evidence>
<gene>
    <name evidence="9" type="ORF">EAH89_22665</name>
</gene>
<dbReference type="AlphaFoldDB" id="A0A502FGN8"/>
<comment type="caution">
    <text evidence="9">The sequence shown here is derived from an EMBL/GenBank/DDBJ whole genome shotgun (WGS) entry which is preliminary data.</text>
</comment>
<accession>A0A502FGN8</accession>
<dbReference type="InterPro" id="IPR036938">
    <property type="entry name" value="PAP2/HPO_sf"/>
</dbReference>
<keyword evidence="2" id="KW-1003">Cell membrane</keyword>
<evidence type="ECO:0000256" key="6">
    <source>
        <dbReference type="ARBA" id="ARBA00023136"/>
    </source>
</evidence>
<evidence type="ECO:0000313" key="9">
    <source>
        <dbReference type="EMBL" id="TPG48392.1"/>
    </source>
</evidence>
<dbReference type="EMBL" id="RCZP01000032">
    <property type="protein sequence ID" value="TPG48392.1"/>
    <property type="molecule type" value="Genomic_DNA"/>
</dbReference>
<evidence type="ECO:0000256" key="1">
    <source>
        <dbReference type="ARBA" id="ARBA00004651"/>
    </source>
</evidence>
<feature type="domain" description="Phosphatidic acid phosphatase type 2/haloperoxidase" evidence="8">
    <location>
        <begin position="60"/>
        <end position="179"/>
    </location>
</feature>
<feature type="transmembrane region" description="Helical" evidence="7">
    <location>
        <begin position="24"/>
        <end position="47"/>
    </location>
</feature>
<dbReference type="Gene3D" id="1.20.144.10">
    <property type="entry name" value="Phosphatidic acid phosphatase type 2/haloperoxidase"/>
    <property type="match status" value="1"/>
</dbReference>
<reference evidence="9 10" key="1">
    <citation type="journal article" date="2019" name="Environ. Microbiol.">
        <title>Species interactions and distinct microbial communities in high Arctic permafrost affected cryosols are associated with the CH4 and CO2 gas fluxes.</title>
        <authorList>
            <person name="Altshuler I."/>
            <person name="Hamel J."/>
            <person name="Turney S."/>
            <person name="Magnuson E."/>
            <person name="Levesque R."/>
            <person name="Greer C."/>
            <person name="Whyte L.G."/>
        </authorList>
    </citation>
    <scope>NUCLEOTIDE SEQUENCE [LARGE SCALE GENOMIC DNA]</scope>
    <source>
        <strain evidence="9 10">S9.3B</strain>
    </source>
</reference>
<dbReference type="Proteomes" id="UP000317078">
    <property type="component" value="Unassembled WGS sequence"/>
</dbReference>